<accession>A0A9W9ZUN4</accession>
<proteinExistence type="predicted"/>
<evidence type="ECO:0000313" key="1">
    <source>
        <dbReference type="EMBL" id="KAJ7388177.1"/>
    </source>
</evidence>
<reference evidence="1" key="1">
    <citation type="submission" date="2023-01" db="EMBL/GenBank/DDBJ databases">
        <title>Genome assembly of the deep-sea coral Lophelia pertusa.</title>
        <authorList>
            <person name="Herrera S."/>
            <person name="Cordes E."/>
        </authorList>
    </citation>
    <scope>NUCLEOTIDE SEQUENCE</scope>
    <source>
        <strain evidence="1">USNM1676648</strain>
        <tissue evidence="1">Polyp</tissue>
    </source>
</reference>
<evidence type="ECO:0000313" key="2">
    <source>
        <dbReference type="Proteomes" id="UP001163046"/>
    </source>
</evidence>
<protein>
    <submittedName>
        <fullName evidence="1">Uncharacterized protein</fullName>
    </submittedName>
</protein>
<gene>
    <name evidence="1" type="ORF">OS493_039376</name>
</gene>
<dbReference type="Proteomes" id="UP001163046">
    <property type="component" value="Unassembled WGS sequence"/>
</dbReference>
<organism evidence="1 2">
    <name type="scientific">Desmophyllum pertusum</name>
    <dbReference type="NCBI Taxonomy" id="174260"/>
    <lineage>
        <taxon>Eukaryota</taxon>
        <taxon>Metazoa</taxon>
        <taxon>Cnidaria</taxon>
        <taxon>Anthozoa</taxon>
        <taxon>Hexacorallia</taxon>
        <taxon>Scleractinia</taxon>
        <taxon>Caryophylliina</taxon>
        <taxon>Caryophylliidae</taxon>
        <taxon>Desmophyllum</taxon>
    </lineage>
</organism>
<comment type="caution">
    <text evidence="1">The sequence shown here is derived from an EMBL/GenBank/DDBJ whole genome shotgun (WGS) entry which is preliminary data.</text>
</comment>
<keyword evidence="2" id="KW-1185">Reference proteome</keyword>
<dbReference type="AlphaFoldDB" id="A0A9W9ZUN4"/>
<sequence length="139" mass="15804">MENCIVVKRNWSYNPHTCQSESCLVNLLALWAVRKIEQSRDDEMTVCFNRQQEGKMTPMEKLEELKQELKRDRTWQLVQKLMRGTRVEDGGAGGGGCGEDGEERGGDVEAVSGMLVWTWEWEQSASWICSCCGSWSCCS</sequence>
<dbReference type="EMBL" id="MU825580">
    <property type="protein sequence ID" value="KAJ7388177.1"/>
    <property type="molecule type" value="Genomic_DNA"/>
</dbReference>
<name>A0A9W9ZUN4_9CNID</name>